<feature type="domain" description="Reverse transcriptase Ty1/copia-type" evidence="2">
    <location>
        <begin position="35"/>
        <end position="92"/>
    </location>
</feature>
<comment type="caution">
    <text evidence="3">The sequence shown here is derived from an EMBL/GenBank/DDBJ whole genome shotgun (WGS) entry which is preliminary data.</text>
</comment>
<dbReference type="Proteomes" id="UP001188597">
    <property type="component" value="Unassembled WGS sequence"/>
</dbReference>
<sequence>MVEGLPTIEEKHEACEGCVFGKHHRQPFPKGVAWRANEKLELVHTDVDDLLFTDNSENMIKDFRKEMMKKYEMNDMGQLKHFLSMEIHQDDEARRKTELFCDNKSPIAMAKNPVFHSRTRQIALKYHFIREAIEEGEIELEFCKSEEQVADIFMKALSRERFEELRQALRVQQKDIKRENLDPSCMQEPLPSDDDIARVSALDRS</sequence>
<organism evidence="3 4">
    <name type="scientific">Escallonia herrerae</name>
    <dbReference type="NCBI Taxonomy" id="1293975"/>
    <lineage>
        <taxon>Eukaryota</taxon>
        <taxon>Viridiplantae</taxon>
        <taxon>Streptophyta</taxon>
        <taxon>Embryophyta</taxon>
        <taxon>Tracheophyta</taxon>
        <taxon>Spermatophyta</taxon>
        <taxon>Magnoliopsida</taxon>
        <taxon>eudicotyledons</taxon>
        <taxon>Gunneridae</taxon>
        <taxon>Pentapetalae</taxon>
        <taxon>asterids</taxon>
        <taxon>campanulids</taxon>
        <taxon>Escalloniales</taxon>
        <taxon>Escalloniaceae</taxon>
        <taxon>Escallonia</taxon>
    </lineage>
</organism>
<proteinExistence type="predicted"/>
<dbReference type="CDD" id="cd09272">
    <property type="entry name" value="RNase_HI_RT_Ty1"/>
    <property type="match status" value="1"/>
</dbReference>
<evidence type="ECO:0000313" key="4">
    <source>
        <dbReference type="Proteomes" id="UP001188597"/>
    </source>
</evidence>
<evidence type="ECO:0000313" key="3">
    <source>
        <dbReference type="EMBL" id="KAK3036480.1"/>
    </source>
</evidence>
<protein>
    <recommendedName>
        <fullName evidence="2">Reverse transcriptase Ty1/copia-type domain-containing protein</fullName>
    </recommendedName>
</protein>
<keyword evidence="4" id="KW-1185">Reference proteome</keyword>
<accession>A0AA89BC73</accession>
<evidence type="ECO:0000256" key="1">
    <source>
        <dbReference type="SAM" id="MobiDB-lite"/>
    </source>
</evidence>
<dbReference type="AlphaFoldDB" id="A0AA89BC73"/>
<evidence type="ECO:0000259" key="2">
    <source>
        <dbReference type="Pfam" id="PF07727"/>
    </source>
</evidence>
<feature type="region of interest" description="Disordered" evidence="1">
    <location>
        <begin position="180"/>
        <end position="205"/>
    </location>
</feature>
<gene>
    <name evidence="3" type="ORF">RJ639_030827</name>
</gene>
<reference evidence="3" key="1">
    <citation type="submission" date="2022-12" db="EMBL/GenBank/DDBJ databases">
        <title>Draft genome assemblies for two species of Escallonia (Escalloniales).</title>
        <authorList>
            <person name="Chanderbali A."/>
            <person name="Dervinis C."/>
            <person name="Anghel I."/>
            <person name="Soltis D."/>
            <person name="Soltis P."/>
            <person name="Zapata F."/>
        </authorList>
    </citation>
    <scope>NUCLEOTIDE SEQUENCE</scope>
    <source>
        <strain evidence="3">UCBG64.0493</strain>
        <tissue evidence="3">Leaf</tissue>
    </source>
</reference>
<feature type="compositionally biased region" description="Basic and acidic residues" evidence="1">
    <location>
        <begin position="195"/>
        <end position="205"/>
    </location>
</feature>
<dbReference type="InterPro" id="IPR013103">
    <property type="entry name" value="RVT_2"/>
</dbReference>
<dbReference type="EMBL" id="JAVXUP010000147">
    <property type="protein sequence ID" value="KAK3036480.1"/>
    <property type="molecule type" value="Genomic_DNA"/>
</dbReference>
<name>A0AA89BC73_9ASTE</name>
<dbReference type="Pfam" id="PF07727">
    <property type="entry name" value="RVT_2"/>
    <property type="match status" value="1"/>
</dbReference>